<dbReference type="Gene3D" id="1.10.10.10">
    <property type="entry name" value="Winged helix-like DNA-binding domain superfamily/Winged helix DNA-binding domain"/>
    <property type="match status" value="1"/>
</dbReference>
<evidence type="ECO:0000256" key="2">
    <source>
        <dbReference type="ARBA" id="ARBA00023015"/>
    </source>
</evidence>
<evidence type="ECO:0000256" key="1">
    <source>
        <dbReference type="ARBA" id="ARBA00009437"/>
    </source>
</evidence>
<dbReference type="Proteomes" id="UP000622547">
    <property type="component" value="Unassembled WGS sequence"/>
</dbReference>
<evidence type="ECO:0000313" key="7">
    <source>
        <dbReference type="Proteomes" id="UP000622547"/>
    </source>
</evidence>
<reference evidence="6 7" key="1">
    <citation type="submission" date="2021-01" db="EMBL/GenBank/DDBJ databases">
        <title>Whole genome shotgun sequence of Planotetraspora phitsanulokensis NBRC 104273.</title>
        <authorList>
            <person name="Komaki H."/>
            <person name="Tamura T."/>
        </authorList>
    </citation>
    <scope>NUCLEOTIDE SEQUENCE [LARGE SCALE GENOMIC DNA]</scope>
    <source>
        <strain evidence="6 7">NBRC 104273</strain>
    </source>
</reference>
<dbReference type="InterPro" id="IPR036390">
    <property type="entry name" value="WH_DNA-bd_sf"/>
</dbReference>
<dbReference type="SUPFAM" id="SSF53850">
    <property type="entry name" value="Periplasmic binding protein-like II"/>
    <property type="match status" value="1"/>
</dbReference>
<dbReference type="GO" id="GO:0003677">
    <property type="term" value="F:DNA binding"/>
    <property type="evidence" value="ECO:0007669"/>
    <property type="project" value="UniProtKB-KW"/>
</dbReference>
<dbReference type="PANTHER" id="PTHR30346">
    <property type="entry name" value="TRANSCRIPTIONAL DUAL REGULATOR HCAR-RELATED"/>
    <property type="match status" value="1"/>
</dbReference>
<comment type="similarity">
    <text evidence="1">Belongs to the LysR transcriptional regulatory family.</text>
</comment>
<sequence>MATLRALECLVALVDTGSVTKAAAALYMSQPALSHQIAALERELGTPVVERLARGVRVTAAGHATAAEARVALQAAARAVRVGHEVGAGIAGRLRIACAETMTVWLLVPVLRRWCSERPGVRLDLMEFTSADRMVDHLMAGEADLVIGPRPTGTSAHVEVLGQEEMVVVAPEDHPFAARPSVAVADLATEPFVHYDRGNGMAVWIDQFAATHQVTFTPVLRTRSPRTAAQLAGAGMGVTIVPASALIACPYGVVRPMDPPVRRDVVAIMAAPADGLARRFVEDLHERGLPATEIDV</sequence>
<name>A0A8J3XCI9_9ACTN</name>
<evidence type="ECO:0000313" key="6">
    <source>
        <dbReference type="EMBL" id="GII35721.1"/>
    </source>
</evidence>
<protein>
    <submittedName>
        <fullName evidence="6">LysR family transcriptional regulator</fullName>
    </submittedName>
</protein>
<feature type="domain" description="HTH lysR-type" evidence="5">
    <location>
        <begin position="1"/>
        <end position="59"/>
    </location>
</feature>
<dbReference type="Pfam" id="PF03466">
    <property type="entry name" value="LysR_substrate"/>
    <property type="match status" value="1"/>
</dbReference>
<dbReference type="InterPro" id="IPR036388">
    <property type="entry name" value="WH-like_DNA-bd_sf"/>
</dbReference>
<proteinExistence type="inferred from homology"/>
<dbReference type="SUPFAM" id="SSF46785">
    <property type="entry name" value="Winged helix' DNA-binding domain"/>
    <property type="match status" value="1"/>
</dbReference>
<dbReference type="PRINTS" id="PR00039">
    <property type="entry name" value="HTHLYSR"/>
</dbReference>
<dbReference type="InterPro" id="IPR000847">
    <property type="entry name" value="LysR_HTH_N"/>
</dbReference>
<keyword evidence="2" id="KW-0805">Transcription regulation</keyword>
<keyword evidence="3" id="KW-0238">DNA-binding</keyword>
<comment type="caution">
    <text evidence="6">The sequence shown here is derived from an EMBL/GenBank/DDBJ whole genome shotgun (WGS) entry which is preliminary data.</text>
</comment>
<dbReference type="Gene3D" id="3.40.190.290">
    <property type="match status" value="1"/>
</dbReference>
<keyword evidence="7" id="KW-1185">Reference proteome</keyword>
<dbReference type="PANTHER" id="PTHR30346:SF28">
    <property type="entry name" value="HTH-TYPE TRANSCRIPTIONAL REGULATOR CYNR"/>
    <property type="match status" value="1"/>
</dbReference>
<dbReference type="RefSeq" id="WP_204071459.1">
    <property type="nucleotide sequence ID" value="NZ_BAABHI010000012.1"/>
</dbReference>
<evidence type="ECO:0000256" key="4">
    <source>
        <dbReference type="ARBA" id="ARBA00023163"/>
    </source>
</evidence>
<dbReference type="FunFam" id="1.10.10.10:FF:000001">
    <property type="entry name" value="LysR family transcriptional regulator"/>
    <property type="match status" value="1"/>
</dbReference>
<dbReference type="GO" id="GO:0003700">
    <property type="term" value="F:DNA-binding transcription factor activity"/>
    <property type="evidence" value="ECO:0007669"/>
    <property type="project" value="InterPro"/>
</dbReference>
<dbReference type="Pfam" id="PF00126">
    <property type="entry name" value="HTH_1"/>
    <property type="match status" value="1"/>
</dbReference>
<dbReference type="PROSITE" id="PS50931">
    <property type="entry name" value="HTH_LYSR"/>
    <property type="match status" value="1"/>
</dbReference>
<dbReference type="EMBL" id="BOOP01000003">
    <property type="protein sequence ID" value="GII35721.1"/>
    <property type="molecule type" value="Genomic_DNA"/>
</dbReference>
<dbReference type="AlphaFoldDB" id="A0A8J3XCI9"/>
<evidence type="ECO:0000259" key="5">
    <source>
        <dbReference type="PROSITE" id="PS50931"/>
    </source>
</evidence>
<gene>
    <name evidence="6" type="ORF">Pph01_07240</name>
</gene>
<dbReference type="InterPro" id="IPR005119">
    <property type="entry name" value="LysR_subst-bd"/>
</dbReference>
<keyword evidence="4" id="KW-0804">Transcription</keyword>
<dbReference type="GO" id="GO:0032993">
    <property type="term" value="C:protein-DNA complex"/>
    <property type="evidence" value="ECO:0007669"/>
    <property type="project" value="TreeGrafter"/>
</dbReference>
<evidence type="ECO:0000256" key="3">
    <source>
        <dbReference type="ARBA" id="ARBA00023125"/>
    </source>
</evidence>
<dbReference type="CDD" id="cd05466">
    <property type="entry name" value="PBP2_LTTR_substrate"/>
    <property type="match status" value="1"/>
</dbReference>
<accession>A0A8J3XCI9</accession>
<organism evidence="6 7">
    <name type="scientific">Planotetraspora phitsanulokensis</name>
    <dbReference type="NCBI Taxonomy" id="575192"/>
    <lineage>
        <taxon>Bacteria</taxon>
        <taxon>Bacillati</taxon>
        <taxon>Actinomycetota</taxon>
        <taxon>Actinomycetes</taxon>
        <taxon>Streptosporangiales</taxon>
        <taxon>Streptosporangiaceae</taxon>
        <taxon>Planotetraspora</taxon>
    </lineage>
</organism>